<evidence type="ECO:0000313" key="3">
    <source>
        <dbReference type="Proteomes" id="UP000181956"/>
    </source>
</evidence>
<dbReference type="EMBL" id="LT629742">
    <property type="protein sequence ID" value="SDR72356.1"/>
    <property type="molecule type" value="Genomic_DNA"/>
</dbReference>
<keyword evidence="1" id="KW-1133">Transmembrane helix</keyword>
<gene>
    <name evidence="2" type="ORF">SAMN04489834_0059</name>
</gene>
<dbReference type="AlphaFoldDB" id="A0A1H1LCX9"/>
<proteinExistence type="predicted"/>
<evidence type="ECO:0000313" key="2">
    <source>
        <dbReference type="EMBL" id="SDR72356.1"/>
    </source>
</evidence>
<sequence length="56" mass="5745">MNGFIAILAILGFLGGLVMMGYAFSTPGAEMAMFAGGIGVVALSIGLPIHLLEKFD</sequence>
<reference evidence="3" key="1">
    <citation type="submission" date="2016-10" db="EMBL/GenBank/DDBJ databases">
        <authorList>
            <person name="Varghese N."/>
            <person name="Submissions S."/>
        </authorList>
    </citation>
    <scope>NUCLEOTIDE SEQUENCE [LARGE SCALE GENOMIC DNA]</scope>
    <source>
        <strain evidence="3">DSM 21772</strain>
    </source>
</reference>
<accession>A0A1H1LCX9</accession>
<organism evidence="2 3">
    <name type="scientific">Microterricola viridarii</name>
    <dbReference type="NCBI Taxonomy" id="412690"/>
    <lineage>
        <taxon>Bacteria</taxon>
        <taxon>Bacillati</taxon>
        <taxon>Actinomycetota</taxon>
        <taxon>Actinomycetes</taxon>
        <taxon>Micrococcales</taxon>
        <taxon>Microbacteriaceae</taxon>
        <taxon>Microterricola</taxon>
    </lineage>
</organism>
<dbReference type="RefSeq" id="WP_156786193.1">
    <property type="nucleotide sequence ID" value="NZ_LT629742.1"/>
</dbReference>
<dbReference type="Proteomes" id="UP000181956">
    <property type="component" value="Chromosome I"/>
</dbReference>
<evidence type="ECO:0000256" key="1">
    <source>
        <dbReference type="SAM" id="Phobius"/>
    </source>
</evidence>
<keyword evidence="1" id="KW-0812">Transmembrane</keyword>
<name>A0A1H1LCX9_9MICO</name>
<keyword evidence="1" id="KW-0472">Membrane</keyword>
<protein>
    <submittedName>
        <fullName evidence="2">Uncharacterized protein</fullName>
    </submittedName>
</protein>
<keyword evidence="3" id="KW-1185">Reference proteome</keyword>
<dbReference type="OrthoDB" id="5120094at2"/>
<feature type="transmembrane region" description="Helical" evidence="1">
    <location>
        <begin position="33"/>
        <end position="52"/>
    </location>
</feature>